<dbReference type="Pfam" id="PF00501">
    <property type="entry name" value="AMP-binding"/>
    <property type="match status" value="3"/>
</dbReference>
<dbReference type="Gene3D" id="3.40.50.12780">
    <property type="entry name" value="N-terminal domain of ligase-like"/>
    <property type="match status" value="2"/>
</dbReference>
<dbReference type="Gene3D" id="1.10.1200.10">
    <property type="entry name" value="ACP-like"/>
    <property type="match status" value="3"/>
</dbReference>
<dbReference type="Gene3D" id="3.30.559.10">
    <property type="entry name" value="Chloramphenicol acetyltransferase-like domain"/>
    <property type="match status" value="3"/>
</dbReference>
<dbReference type="InterPro" id="IPR001242">
    <property type="entry name" value="Condensation_dom"/>
</dbReference>
<dbReference type="GO" id="GO:0005737">
    <property type="term" value="C:cytoplasm"/>
    <property type="evidence" value="ECO:0007669"/>
    <property type="project" value="TreeGrafter"/>
</dbReference>
<dbReference type="InterPro" id="IPR020806">
    <property type="entry name" value="PKS_PP-bd"/>
</dbReference>
<dbReference type="FunFam" id="3.30.300.30:FF:000015">
    <property type="entry name" value="Nonribosomal peptide synthase SidD"/>
    <property type="match status" value="3"/>
</dbReference>
<feature type="domain" description="Carrier" evidence="5">
    <location>
        <begin position="1384"/>
        <end position="1460"/>
    </location>
</feature>
<dbReference type="PROSITE" id="PS00012">
    <property type="entry name" value="PHOSPHOPANTETHEINE"/>
    <property type="match status" value="3"/>
</dbReference>
<evidence type="ECO:0000256" key="4">
    <source>
        <dbReference type="SAM" id="MobiDB-lite"/>
    </source>
</evidence>
<dbReference type="PANTHER" id="PTHR45527:SF16">
    <property type="entry name" value="NONRIBOSOMAL PEPTIDE SYNTHASE ATNA-RELATED"/>
    <property type="match status" value="1"/>
</dbReference>
<dbReference type="CDD" id="cd05918">
    <property type="entry name" value="A_NRPS_SidN3_like"/>
    <property type="match status" value="2"/>
</dbReference>
<keyword evidence="2" id="KW-0597">Phosphoprotein</keyword>
<dbReference type="InterPro" id="IPR020845">
    <property type="entry name" value="AMP-binding_CS"/>
</dbReference>
<dbReference type="CDD" id="cd19545">
    <property type="entry name" value="FUM14_C_NRPS-like"/>
    <property type="match status" value="2"/>
</dbReference>
<dbReference type="InterPro" id="IPR009081">
    <property type="entry name" value="PP-bd_ACP"/>
</dbReference>
<name>A0AAJ0DD77_9PEZI</name>
<dbReference type="FunFam" id="3.30.559.30:FF:000003">
    <property type="entry name" value="Nonribosomal peptide synthase SidD"/>
    <property type="match status" value="2"/>
</dbReference>
<keyword evidence="1" id="KW-0596">Phosphopantetheine</keyword>
<dbReference type="GO" id="GO:0016874">
    <property type="term" value="F:ligase activity"/>
    <property type="evidence" value="ECO:0007669"/>
    <property type="project" value="UniProtKB-KW"/>
</dbReference>
<dbReference type="PROSITE" id="PS50075">
    <property type="entry name" value="CARRIER"/>
    <property type="match status" value="3"/>
</dbReference>
<dbReference type="SUPFAM" id="SSF56801">
    <property type="entry name" value="Acetyl-CoA synthetase-like"/>
    <property type="match status" value="3"/>
</dbReference>
<feature type="region of interest" description="Disordered" evidence="4">
    <location>
        <begin position="94"/>
        <end position="114"/>
    </location>
</feature>
<dbReference type="InterPro" id="IPR042099">
    <property type="entry name" value="ANL_N_sf"/>
</dbReference>
<comment type="caution">
    <text evidence="6">The sequence shown here is derived from an EMBL/GenBank/DDBJ whole genome shotgun (WGS) entry which is preliminary data.</text>
</comment>
<dbReference type="Pfam" id="PF13193">
    <property type="entry name" value="AMP-binding_C"/>
    <property type="match status" value="1"/>
</dbReference>
<dbReference type="GO" id="GO:0043041">
    <property type="term" value="P:amino acid activation for nonribosomal peptide biosynthetic process"/>
    <property type="evidence" value="ECO:0007669"/>
    <property type="project" value="TreeGrafter"/>
</dbReference>
<dbReference type="InterPro" id="IPR045851">
    <property type="entry name" value="AMP-bd_C_sf"/>
</dbReference>
<evidence type="ECO:0000313" key="7">
    <source>
        <dbReference type="Proteomes" id="UP001271007"/>
    </source>
</evidence>
<dbReference type="FunFam" id="1.10.1200.10:FF:000005">
    <property type="entry name" value="Nonribosomal peptide synthetase 1"/>
    <property type="match status" value="3"/>
</dbReference>
<dbReference type="InterPro" id="IPR023213">
    <property type="entry name" value="CAT-like_dom_sf"/>
</dbReference>
<evidence type="ECO:0000256" key="1">
    <source>
        <dbReference type="ARBA" id="ARBA00022450"/>
    </source>
</evidence>
<dbReference type="Gene3D" id="3.40.50.980">
    <property type="match status" value="1"/>
</dbReference>
<evidence type="ECO:0000313" key="6">
    <source>
        <dbReference type="EMBL" id="KAK3047978.1"/>
    </source>
</evidence>
<dbReference type="Gene3D" id="3.30.559.30">
    <property type="entry name" value="Nonribosomal peptide synthetase, condensation domain"/>
    <property type="match status" value="3"/>
</dbReference>
<dbReference type="Proteomes" id="UP001271007">
    <property type="component" value="Unassembled WGS sequence"/>
</dbReference>
<evidence type="ECO:0000256" key="2">
    <source>
        <dbReference type="ARBA" id="ARBA00022553"/>
    </source>
</evidence>
<keyword evidence="3" id="KW-0436">Ligase</keyword>
<dbReference type="GO" id="GO:0044550">
    <property type="term" value="P:secondary metabolite biosynthetic process"/>
    <property type="evidence" value="ECO:0007669"/>
    <property type="project" value="TreeGrafter"/>
</dbReference>
<dbReference type="Pfam" id="PF00668">
    <property type="entry name" value="Condensation"/>
    <property type="match status" value="3"/>
</dbReference>
<feature type="domain" description="Carrier" evidence="5">
    <location>
        <begin position="2481"/>
        <end position="2557"/>
    </location>
</feature>
<feature type="domain" description="Carrier" evidence="5">
    <location>
        <begin position="302"/>
        <end position="378"/>
    </location>
</feature>
<dbReference type="Pfam" id="PF00550">
    <property type="entry name" value="PP-binding"/>
    <property type="match status" value="3"/>
</dbReference>
<accession>A0AAJ0DD77</accession>
<dbReference type="InterPro" id="IPR006162">
    <property type="entry name" value="Ppantetheine_attach_site"/>
</dbReference>
<gene>
    <name evidence="6" type="ORF">LTR09_010653</name>
</gene>
<proteinExistence type="predicted"/>
<dbReference type="Gene3D" id="3.30.300.30">
    <property type="match status" value="3"/>
</dbReference>
<keyword evidence="7" id="KW-1185">Reference proteome</keyword>
<protein>
    <recommendedName>
        <fullName evidence="5">Carrier domain-containing protein</fullName>
    </recommendedName>
</protein>
<dbReference type="Gene3D" id="2.30.38.10">
    <property type="entry name" value="Luciferase, Domain 3"/>
    <property type="match status" value="1"/>
</dbReference>
<evidence type="ECO:0000259" key="5">
    <source>
        <dbReference type="PROSITE" id="PS50075"/>
    </source>
</evidence>
<dbReference type="InterPro" id="IPR000873">
    <property type="entry name" value="AMP-dep_synth/lig_dom"/>
</dbReference>
<dbReference type="SUPFAM" id="SSF52777">
    <property type="entry name" value="CoA-dependent acyltransferases"/>
    <property type="match status" value="6"/>
</dbReference>
<feature type="compositionally biased region" description="Polar residues" evidence="4">
    <location>
        <begin position="94"/>
        <end position="105"/>
    </location>
</feature>
<organism evidence="6 7">
    <name type="scientific">Extremus antarcticus</name>
    <dbReference type="NCBI Taxonomy" id="702011"/>
    <lineage>
        <taxon>Eukaryota</taxon>
        <taxon>Fungi</taxon>
        <taxon>Dikarya</taxon>
        <taxon>Ascomycota</taxon>
        <taxon>Pezizomycotina</taxon>
        <taxon>Dothideomycetes</taxon>
        <taxon>Dothideomycetidae</taxon>
        <taxon>Mycosphaerellales</taxon>
        <taxon>Extremaceae</taxon>
        <taxon>Extremus</taxon>
    </lineage>
</organism>
<sequence length="3014" mass="332381">MEILMTLIHGGCVCVPSDEERTTKLDQAIVRLNANWAFLTSSVLSSLNPDMVQCLKTICVGGEAIHAAQISQWCSRVHLRQTYGSAETSAVVSSAHLTENDSTSDVGRPTAGREYLDEPEKTAAAFIKAPAWRSSFGELENGSRFYKTGDLCTYTSDGAVRLLGRKDTQIKLRGQRVELGEIEHQARSATEEVAEIAVELAIPRDADVKAAMLVAFVVLRKSVSALPEPQHSNASTILSKIRERLQHGLPQYMVPSVFLALPEMPKTISKKTDRKRLREMAAEHTRQQLVELGSLANETKRQPTTNREQQMQAVWARLLDVQAGDIGIDDDFFHIGGDSVSALQLVAEARKLDVELSMADVFRLRTLSAQAQAAHVPAIRARIAPFSLLNCDMNEIERLRQELAAAIKVRSSQVEDVYPSTPLQEGLISLTSRTSGEYMLQNVLEIGDSIDIDAFKLAWHQAVAAIAVLRTRLSHHKDLGILQVVVKEKIVWHQSSAGLKDFLARDRLHSMELDQPLSRFTLVGSNAAHPSWLVWTVHHALYDGWSLPMMIDIVREAYLGKLPQQQLKFAPFIQYASDLNEDDVRTFWTSELGDYDGSAFPPLPTPVYVPNADAEAERVYEIPGLLKSAATLTTLIRAALAILISKHTASSDIMFGAVLSGRNAPVEGINQIIGPTLAVVPVRVQLSHNLRVLDYLRILQGQSDDMIPYEQTGLQNIKTANERATDFQSLLVIQPAEQSSVRDDVFGAWITDEQQHGFTTYALTLQVTLPTTGTDTRVKASFDSKALSPWLMSNMLDQLGAILGQLASARPDQMVEAIDLVTERARNKLWDLNSNVPAAVSECVHDIIHRRAKMQPDAIAVTSWDGEMSYATLESLSTRLAKHILSLASMHIGKILPMCFEKSAYATVAMLAAMKAGFGSVTLDTTLPPGRLQTVVAQIEPPFILCSVLNQRLANDLLPRKPVIVVGPAELSRMTSESEIRLPVVSPDQTICILFTSGSTGVPKGAAITHSNFATAIKCQAKRFGHRPGARIYGFASYGFDISWFDTLHALASGSTLCVPSESERRDDLDGSIARFEATSVFLTPSVARLIHPHTVPSLELLALGGEPQRWSDFSGWPEHIQKVSVYGPCECTVVSSAEDARILEKRDMTLPAGIGLNTWLADPANPRLLAPIGAVGEIWLEGPLVGTGYLGDVKRTAAAFVDDPEWLLRGGEHAHPGRRGRTYRTGDLARLNADGSMSFAGRKDNQVKIRGQRVELAEVEHHVLQSMGHIVRQVVAEIVAFTDARDTATLVAFVEKTDQIDNNSGDPLTPLENTRVMKLLPEVHKALSSSLPSYMMPQIYFEVPSIPRTVNGKTDRKLLRATASQFSTRDLVRELRSEHTNAQPSTTSEMVMQKLWAEVLAVPTPSIEVDDNFFQSGGDSISAMKMVGKARKKGFVSSVADLFAHPTMREQSQLQTKERQNDSTNGDLAEVAAFQNFDQTDVQAIGQELATTYDITSEIEDLYPATPLQEGLLSLTMKTSGDYMMQSVLELNNTENFRIDVFKQAWETTVQSIGILRTRMVQHENYGLLQLLLRHESIRWDYIFDHSLHEYLLRDKQTPMGFGHPLSRFALFGAKNDKKPRWFVWTIHHALYDGYSLPIITRTTAQIYTRLLEPPSIAKIPSTDFKSFAQYVYSRQNEASARYWTSALDGTQAGTFPTPQASASQRRVYETVDHDCFLPQETIQRLPFTVSTLIRGALALLLSRRTSVPEAVFGAIVSGRNAPVEGIEDIVGPTIATVPIRTHVLSKDTVSSYLSNVQQQATDMIPHEQTGLQNIIRCSQDARMACDFQTLLVVQPQALSKDDDTAVEPYGKWMQYSEQQGFTTYALTIECTPSEQGMSFRAIADSSVLDSWTVHHLLSSLGSILRQLIEASPHIELAEVSSLSSEARELIWQWNAAVPSKMDRCVHDMIKDRIHEQPEALAVCAHDAQLTYAELDKVSDVVATALIEAGVRPGEDIVPICVEKSAFAAVSVLGVLKAGAAFVFLDAETQPESRLRSIVGQTRAKVICSSVSHKQLSRCFIDKVIVVGPSTRQSGHAISFPDVRPSMPVYVCFTSGSTGRPKGAILSHSNVASALHHQLGPMGFNRSTRCYDFASFSFDVAIHNMLATLTAGGCLLVPSDSDRKSRLAASMEEFSTNYVSLTASVARLLDPMDMPSLKTIMLGGEPVTQDVVDKWWGKVELINSCGPAECTSVSVLNATADTSSAIRAIGYGVGTMTWIVDPEDHNTLLPPGETGELLLEGPNVGCGYLNDPERTAASFIDDPTWLVAGSASRPGRRGKVYKTGDLVHYKEDGSLDIVGRKDNQTKVRGQRLELEEVEYHLRQCLPGTNVVADTMKLNESTSSTLLAFVCFHIESSTETAVAIDFDAIERMAAIIPRLNQKLSQRLPPYMVPSVYVSVSRIPMTATEKTDRRSLRVLATSLPREQLDQLLGQHLSAERQAPRTETETKIRTVWAKVLETPENDIGVFDSFFELGGDSISAMKAVGQAHKLGFHFSVSDLFEKQSIAGLVELLRKNDDHATTISIPSPSPFSLVDKATRDSIIASLAPSIEAANIEDMLPMTDFQTQIVHHSMAVPSAYCNYFWLEMERSIDIERLHRSCQALVDHYPLLRSAFALYQETFYMGILRQSTAPFSTVKTTKSLDIATEAYCLEDSHHGLPNGDIPTSFVLVVDAQENRRLVVRLSHIQYDGISVPIMLQSLSDLYHGRTVSDTLSFSSYLAYQIEQRPRSVKYWQERLAGCTNAQLTFREDDHAKPRKILVGRSIALPPLPTGASPAALLGAAWAAILSMLTKQNDIVFGHLVAGRESELPGIQEIVGPCVAIVPIRTNFIAGQTSPMDLMQTVQEQLRALHGTMLGWDDIVRSSTDWQDFTMSSIVQHQNIDEHPTVQLGDTSARLQWYENPDAPPPTLGLASYPDGRNLKIEVRASSQILSVKKAEVLLDCLQDAVELMATCSQEAVSHAKVEEWERVLSTLV</sequence>
<dbReference type="SMART" id="SM00823">
    <property type="entry name" value="PKS_PP"/>
    <property type="match status" value="3"/>
</dbReference>
<dbReference type="GO" id="GO:0031177">
    <property type="term" value="F:phosphopantetheine binding"/>
    <property type="evidence" value="ECO:0007669"/>
    <property type="project" value="InterPro"/>
</dbReference>
<dbReference type="InterPro" id="IPR036736">
    <property type="entry name" value="ACP-like_sf"/>
</dbReference>
<evidence type="ECO:0000256" key="3">
    <source>
        <dbReference type="ARBA" id="ARBA00022598"/>
    </source>
</evidence>
<dbReference type="EMBL" id="JAWDJX010000054">
    <property type="protein sequence ID" value="KAK3047978.1"/>
    <property type="molecule type" value="Genomic_DNA"/>
</dbReference>
<dbReference type="InterPro" id="IPR025110">
    <property type="entry name" value="AMP-bd_C"/>
</dbReference>
<dbReference type="PANTHER" id="PTHR45527">
    <property type="entry name" value="NONRIBOSOMAL PEPTIDE SYNTHETASE"/>
    <property type="match status" value="1"/>
</dbReference>
<dbReference type="SUPFAM" id="SSF47336">
    <property type="entry name" value="ACP-like"/>
    <property type="match status" value="3"/>
</dbReference>
<dbReference type="PROSITE" id="PS00455">
    <property type="entry name" value="AMP_BINDING"/>
    <property type="match status" value="2"/>
</dbReference>
<reference evidence="6" key="1">
    <citation type="submission" date="2023-04" db="EMBL/GenBank/DDBJ databases">
        <title>Black Yeasts Isolated from many extreme environments.</title>
        <authorList>
            <person name="Coleine C."/>
            <person name="Stajich J.E."/>
            <person name="Selbmann L."/>
        </authorList>
    </citation>
    <scope>NUCLEOTIDE SEQUENCE</scope>
    <source>
        <strain evidence="6">CCFEE 5312</strain>
    </source>
</reference>